<dbReference type="VEuPathDB" id="FungiDB:H257_13644"/>
<protein>
    <submittedName>
        <fullName evidence="2">Uncharacterized protein</fullName>
    </submittedName>
</protein>
<sequence>MNPTMSRRRAAQLVITVVNTVLEMWLAKYREGMVGREDAMPETARLMTSLATLVTTGNILPTGIPPGVNMYTQMHAMRDHMEHRMRCKTRFKACVWLGRRGEPHGHRSDDGDGDHGNDSKEPAPSPPSTRPIPSLKRKRDMATLVMAMTSRTS</sequence>
<reference evidence="2" key="1">
    <citation type="submission" date="2013-12" db="EMBL/GenBank/DDBJ databases">
        <title>The Genome Sequence of Aphanomyces astaci APO3.</title>
        <authorList>
            <consortium name="The Broad Institute Genomics Platform"/>
            <person name="Russ C."/>
            <person name="Tyler B."/>
            <person name="van West P."/>
            <person name="Dieguez-Uribeondo J."/>
            <person name="Young S.K."/>
            <person name="Zeng Q."/>
            <person name="Gargeya S."/>
            <person name="Fitzgerald M."/>
            <person name="Abouelleil A."/>
            <person name="Alvarado L."/>
            <person name="Chapman S.B."/>
            <person name="Gainer-Dewar J."/>
            <person name="Goldberg J."/>
            <person name="Griggs A."/>
            <person name="Gujja S."/>
            <person name="Hansen M."/>
            <person name="Howarth C."/>
            <person name="Imamovic A."/>
            <person name="Ireland A."/>
            <person name="Larimer J."/>
            <person name="McCowan C."/>
            <person name="Murphy C."/>
            <person name="Pearson M."/>
            <person name="Poon T.W."/>
            <person name="Priest M."/>
            <person name="Roberts A."/>
            <person name="Saif S."/>
            <person name="Shea T."/>
            <person name="Sykes S."/>
            <person name="Wortman J."/>
            <person name="Nusbaum C."/>
            <person name="Birren B."/>
        </authorList>
    </citation>
    <scope>NUCLEOTIDE SEQUENCE [LARGE SCALE GENOMIC DNA]</scope>
    <source>
        <strain evidence="2">APO3</strain>
    </source>
</reference>
<dbReference type="GeneID" id="20815640"/>
<organism evidence="2">
    <name type="scientific">Aphanomyces astaci</name>
    <name type="common">Crayfish plague agent</name>
    <dbReference type="NCBI Taxonomy" id="112090"/>
    <lineage>
        <taxon>Eukaryota</taxon>
        <taxon>Sar</taxon>
        <taxon>Stramenopiles</taxon>
        <taxon>Oomycota</taxon>
        <taxon>Saprolegniomycetes</taxon>
        <taxon>Saprolegniales</taxon>
        <taxon>Verrucalvaceae</taxon>
        <taxon>Aphanomyces</taxon>
    </lineage>
</organism>
<proteinExistence type="predicted"/>
<feature type="region of interest" description="Disordered" evidence="1">
    <location>
        <begin position="100"/>
        <end position="140"/>
    </location>
</feature>
<evidence type="ECO:0000313" key="2">
    <source>
        <dbReference type="EMBL" id="ETV70867.1"/>
    </source>
</evidence>
<gene>
    <name evidence="2" type="ORF">H257_13644</name>
</gene>
<name>W4FTS2_APHAT</name>
<dbReference type="EMBL" id="KI913163">
    <property type="protein sequence ID" value="ETV70867.1"/>
    <property type="molecule type" value="Genomic_DNA"/>
</dbReference>
<feature type="compositionally biased region" description="Basic and acidic residues" evidence="1">
    <location>
        <begin position="100"/>
        <end position="121"/>
    </location>
</feature>
<dbReference type="RefSeq" id="XP_009839530.1">
    <property type="nucleotide sequence ID" value="XM_009841228.1"/>
</dbReference>
<accession>W4FTS2</accession>
<dbReference type="AlphaFoldDB" id="W4FTS2"/>
<evidence type="ECO:0000256" key="1">
    <source>
        <dbReference type="SAM" id="MobiDB-lite"/>
    </source>
</evidence>